<dbReference type="EMBL" id="CAJNON010006443">
    <property type="protein sequence ID" value="CAF1539105.1"/>
    <property type="molecule type" value="Genomic_DNA"/>
</dbReference>
<protein>
    <recommendedName>
        <fullName evidence="4">Calcineurin-like phosphoesterase domain-containing protein</fullName>
    </recommendedName>
</protein>
<name>A0A815WCF8_9BILA</name>
<proteinExistence type="predicted"/>
<dbReference type="Proteomes" id="UP000663891">
    <property type="component" value="Unassembled WGS sequence"/>
</dbReference>
<evidence type="ECO:0000256" key="1">
    <source>
        <dbReference type="ARBA" id="ARBA00023136"/>
    </source>
</evidence>
<dbReference type="GO" id="GO:0005783">
    <property type="term" value="C:endoplasmic reticulum"/>
    <property type="evidence" value="ECO:0007669"/>
    <property type="project" value="TreeGrafter"/>
</dbReference>
<dbReference type="InterPro" id="IPR033308">
    <property type="entry name" value="PGAP5/Cdc1/Ted1"/>
</dbReference>
<dbReference type="AlphaFoldDB" id="A0A815WCF8"/>
<evidence type="ECO:0000313" key="2">
    <source>
        <dbReference type="EMBL" id="CAF1539105.1"/>
    </source>
</evidence>
<comment type="caution">
    <text evidence="2">The sequence shown here is derived from an EMBL/GenBank/DDBJ whole genome shotgun (WGS) entry which is preliminary data.</text>
</comment>
<evidence type="ECO:0008006" key="4">
    <source>
        <dbReference type="Google" id="ProtNLM"/>
    </source>
</evidence>
<dbReference type="SUPFAM" id="SSF56300">
    <property type="entry name" value="Metallo-dependent phosphatases"/>
    <property type="match status" value="1"/>
</dbReference>
<dbReference type="PANTHER" id="PTHR13315:SF4">
    <property type="entry name" value="METALLOPHOSPHOESTERASE, ISOFORM E"/>
    <property type="match status" value="1"/>
</dbReference>
<gene>
    <name evidence="2" type="ORF">VCS650_LOCUS43962</name>
</gene>
<feature type="non-terminal residue" evidence="2">
    <location>
        <position position="1"/>
    </location>
</feature>
<keyword evidence="1" id="KW-0472">Membrane</keyword>
<dbReference type="OrthoDB" id="5977743at2759"/>
<dbReference type="GO" id="GO:0006506">
    <property type="term" value="P:GPI anchor biosynthetic process"/>
    <property type="evidence" value="ECO:0007669"/>
    <property type="project" value="InterPro"/>
</dbReference>
<sequence>MLVTNSRYLAKTFSQANEYIKPNWILFLGDIFDEGLSASDDEFKRYFERFDTIFQYE</sequence>
<accession>A0A815WCF8</accession>
<organism evidence="2 3">
    <name type="scientific">Adineta steineri</name>
    <dbReference type="NCBI Taxonomy" id="433720"/>
    <lineage>
        <taxon>Eukaryota</taxon>
        <taxon>Metazoa</taxon>
        <taxon>Spiralia</taxon>
        <taxon>Gnathifera</taxon>
        <taxon>Rotifera</taxon>
        <taxon>Eurotatoria</taxon>
        <taxon>Bdelloidea</taxon>
        <taxon>Adinetida</taxon>
        <taxon>Adinetidae</taxon>
        <taxon>Adineta</taxon>
    </lineage>
</organism>
<dbReference type="PANTHER" id="PTHR13315">
    <property type="entry name" value="METALLO PHOSPHOESTERASE RELATED"/>
    <property type="match status" value="1"/>
</dbReference>
<evidence type="ECO:0000313" key="3">
    <source>
        <dbReference type="Proteomes" id="UP000663891"/>
    </source>
</evidence>
<dbReference type="GO" id="GO:0016020">
    <property type="term" value="C:membrane"/>
    <property type="evidence" value="ECO:0007669"/>
    <property type="project" value="GOC"/>
</dbReference>
<dbReference type="InterPro" id="IPR029052">
    <property type="entry name" value="Metallo-depent_PP-like"/>
</dbReference>
<reference evidence="2" key="1">
    <citation type="submission" date="2021-02" db="EMBL/GenBank/DDBJ databases">
        <authorList>
            <person name="Nowell W R."/>
        </authorList>
    </citation>
    <scope>NUCLEOTIDE SEQUENCE</scope>
</reference>